<name>A0A1D1XJ71_9ARAE</name>
<dbReference type="SUPFAM" id="SSF53474">
    <property type="entry name" value="alpha/beta-Hydrolases"/>
    <property type="match status" value="1"/>
</dbReference>
<dbReference type="GO" id="GO:0047746">
    <property type="term" value="F:chlorophyllase activity"/>
    <property type="evidence" value="ECO:0007669"/>
    <property type="project" value="TreeGrafter"/>
</dbReference>
<reference evidence="1" key="1">
    <citation type="submission" date="2015-07" db="EMBL/GenBank/DDBJ databases">
        <title>Transcriptome Assembly of Anthurium amnicola.</title>
        <authorList>
            <person name="Suzuki J."/>
        </authorList>
    </citation>
    <scope>NUCLEOTIDE SEQUENCE</scope>
</reference>
<feature type="non-terminal residue" evidence="1">
    <location>
        <position position="1"/>
    </location>
</feature>
<gene>
    <name evidence="1" type="primary">CLH2_1</name>
    <name evidence="1" type="ORF">g.31908</name>
</gene>
<dbReference type="PANTHER" id="PTHR33428">
    <property type="entry name" value="CHLOROPHYLLASE-2, CHLOROPLASTIC"/>
    <property type="match status" value="1"/>
</dbReference>
<evidence type="ECO:0000313" key="1">
    <source>
        <dbReference type="EMBL" id="JAT42426.1"/>
    </source>
</evidence>
<organism evidence="1">
    <name type="scientific">Anthurium amnicola</name>
    <dbReference type="NCBI Taxonomy" id="1678845"/>
    <lineage>
        <taxon>Eukaryota</taxon>
        <taxon>Viridiplantae</taxon>
        <taxon>Streptophyta</taxon>
        <taxon>Embryophyta</taxon>
        <taxon>Tracheophyta</taxon>
        <taxon>Spermatophyta</taxon>
        <taxon>Magnoliopsida</taxon>
        <taxon>Liliopsida</taxon>
        <taxon>Araceae</taxon>
        <taxon>Pothoideae</taxon>
        <taxon>Potheae</taxon>
        <taxon>Anthurium</taxon>
    </lineage>
</organism>
<accession>A0A1D1XJ71</accession>
<dbReference type="Pfam" id="PF07224">
    <property type="entry name" value="Chlorophyllase"/>
    <property type="match status" value="1"/>
</dbReference>
<dbReference type="Gene3D" id="3.40.50.1820">
    <property type="entry name" value="alpha/beta hydrolase"/>
    <property type="match status" value="1"/>
</dbReference>
<dbReference type="UniPathway" id="UPA00674"/>
<dbReference type="GO" id="GO:0015996">
    <property type="term" value="P:chlorophyll catabolic process"/>
    <property type="evidence" value="ECO:0007669"/>
    <property type="project" value="UniProtKB-UniPathway"/>
</dbReference>
<dbReference type="EMBL" id="GDJX01025510">
    <property type="protein sequence ID" value="JAT42426.1"/>
    <property type="molecule type" value="Transcribed_RNA"/>
</dbReference>
<dbReference type="ESTHER" id="9arae-a0a1d1xj71">
    <property type="family name" value="Chlorophyllase_Plant"/>
</dbReference>
<sequence length="397" mass="43211">CTPNPRDTERLDVFVRGKWCGMGSLSLGLAFLFSFLLLSSATADDVLRLPSTLSTQQAEKLLRGLNVVPVDGSTLARYARMDDSGKSIVERRFGCMDAALDATFVETLFQRGKLSVQIVEKKPSDLDASILMVTPWKAAQYPVILFLHGFNGQNVQYSQLLEHIASHGYIVVAPQLSGEDDAKSAAAVVDWLSYGLQRVLPRGARPNLRKLALAGHGRGGHTAFAMVKYKQTSLKFSALLGIDPVVGQIFQLEPKVLKYKPDSLNITIPILVVGSGLEERSSAAQPCAPQHLSHSQLFKECRRPCYHFVLEDYGHMDMLDDDAHSSTVCVSRGGGRSFMRRSIAGLSIAFLTAFLENSAGDLDAIRCHPGVAPAKLNLAERKPVALGMLDDKEGASL</sequence>
<proteinExistence type="predicted"/>
<dbReference type="InterPro" id="IPR017395">
    <property type="entry name" value="Chlorophyllase-like"/>
</dbReference>
<dbReference type="AlphaFoldDB" id="A0A1D1XJ71"/>
<dbReference type="PANTHER" id="PTHR33428:SF10">
    <property type="entry name" value="CHLOROPHYLLASE-1"/>
    <property type="match status" value="1"/>
</dbReference>
<dbReference type="InterPro" id="IPR029058">
    <property type="entry name" value="AB_hydrolase_fold"/>
</dbReference>
<protein>
    <submittedName>
        <fullName evidence="1">Chlorophyllase-2, chloroplastic</fullName>
    </submittedName>
</protein>